<gene>
    <name evidence="1" type="ORF">RPERSI_LOCUS8866</name>
</gene>
<organism evidence="1 2">
    <name type="scientific">Racocetra persica</name>
    <dbReference type="NCBI Taxonomy" id="160502"/>
    <lineage>
        <taxon>Eukaryota</taxon>
        <taxon>Fungi</taxon>
        <taxon>Fungi incertae sedis</taxon>
        <taxon>Mucoromycota</taxon>
        <taxon>Glomeromycotina</taxon>
        <taxon>Glomeromycetes</taxon>
        <taxon>Diversisporales</taxon>
        <taxon>Gigasporaceae</taxon>
        <taxon>Racocetra</taxon>
    </lineage>
</organism>
<evidence type="ECO:0000313" key="2">
    <source>
        <dbReference type="Proteomes" id="UP000789920"/>
    </source>
</evidence>
<keyword evidence="2" id="KW-1185">Reference proteome</keyword>
<name>A0ACA9NU16_9GLOM</name>
<dbReference type="EMBL" id="CAJVQC010016309">
    <property type="protein sequence ID" value="CAG8675354.1"/>
    <property type="molecule type" value="Genomic_DNA"/>
</dbReference>
<protein>
    <submittedName>
        <fullName evidence="1">27960_t:CDS:1</fullName>
    </submittedName>
</protein>
<evidence type="ECO:0000313" key="1">
    <source>
        <dbReference type="EMBL" id="CAG8675354.1"/>
    </source>
</evidence>
<sequence>MDSVDIINNIESEFIYQTTDNTYINTDIMESEHIFETFNNHIYHSTTDFIELKYATDAIVSKYTFETFDKVFMDNSVFKSKNALETHIDSSVVESGHIFDTFSKACATIKQYATQTNTIVILERMKNIQQNLEHNHEPCLDTVKFSTVAHKFDKDVLGLIEKLHDDGLRTKDIFSVLNSVSCKYIHKPDVYNAVSCHCQYKLHGLNEIEMLFKTLYDDENILGYTALKAAYNTERDQDSKFIQGIFWVYRNVFSEFMIAKDVLIIDATYKTNRFSMPLIVICSIDRFGSTYPLAFILVYSKTIDFYC</sequence>
<accession>A0ACA9NU16</accession>
<dbReference type="Proteomes" id="UP000789920">
    <property type="component" value="Unassembled WGS sequence"/>
</dbReference>
<comment type="caution">
    <text evidence="1">The sequence shown here is derived from an EMBL/GenBank/DDBJ whole genome shotgun (WGS) entry which is preliminary data.</text>
</comment>
<reference evidence="1" key="1">
    <citation type="submission" date="2021-06" db="EMBL/GenBank/DDBJ databases">
        <authorList>
            <person name="Kallberg Y."/>
            <person name="Tangrot J."/>
            <person name="Rosling A."/>
        </authorList>
    </citation>
    <scope>NUCLEOTIDE SEQUENCE</scope>
    <source>
        <strain evidence="1">MA461A</strain>
    </source>
</reference>
<proteinExistence type="predicted"/>